<gene>
    <name evidence="13" type="primary">LOC107683473</name>
</gene>
<dbReference type="GO" id="GO:0004693">
    <property type="term" value="F:cyclin-dependent protein serine/threonine kinase activity"/>
    <property type="evidence" value="ECO:0007669"/>
    <property type="project" value="UniProtKB-EC"/>
</dbReference>
<comment type="catalytic activity">
    <reaction evidence="9">
        <text>L-threonyl-[protein] + ATP = O-phospho-L-threonyl-[protein] + ADP + H(+)</text>
        <dbReference type="Rhea" id="RHEA:46608"/>
        <dbReference type="Rhea" id="RHEA-COMP:11060"/>
        <dbReference type="Rhea" id="RHEA-COMP:11605"/>
        <dbReference type="ChEBI" id="CHEBI:15378"/>
        <dbReference type="ChEBI" id="CHEBI:30013"/>
        <dbReference type="ChEBI" id="CHEBI:30616"/>
        <dbReference type="ChEBI" id="CHEBI:61977"/>
        <dbReference type="ChEBI" id="CHEBI:456216"/>
        <dbReference type="EC" id="2.7.11.22"/>
    </reaction>
</comment>
<keyword evidence="3" id="KW-0723">Serine/threonine-protein kinase</keyword>
<comment type="similarity">
    <text evidence="1">Belongs to the protein kinase superfamily. CMGC Ser/Thr protein kinase family. CDC2/CDKX subfamily.</text>
</comment>
<dbReference type="GO" id="GO:0005634">
    <property type="term" value="C:nucleus"/>
    <property type="evidence" value="ECO:0007669"/>
    <property type="project" value="TreeGrafter"/>
</dbReference>
<dbReference type="PROSITE" id="PS50011">
    <property type="entry name" value="PROTEIN_KINASE_DOM"/>
    <property type="match status" value="1"/>
</dbReference>
<dbReference type="PROSITE" id="PS00108">
    <property type="entry name" value="PROTEIN_KINASE_ST"/>
    <property type="match status" value="1"/>
</dbReference>
<comment type="catalytic activity">
    <reaction evidence="8">
        <text>L-threonyl-[protein] + ATP = O-phospho-L-threonyl-[protein] + ADP + H(+)</text>
        <dbReference type="Rhea" id="RHEA:46608"/>
        <dbReference type="Rhea" id="RHEA-COMP:11060"/>
        <dbReference type="Rhea" id="RHEA-COMP:11605"/>
        <dbReference type="ChEBI" id="CHEBI:15378"/>
        <dbReference type="ChEBI" id="CHEBI:30013"/>
        <dbReference type="ChEBI" id="CHEBI:30616"/>
        <dbReference type="ChEBI" id="CHEBI:61977"/>
        <dbReference type="ChEBI" id="CHEBI:456216"/>
        <dbReference type="EC" id="2.7.11.24"/>
    </reaction>
</comment>
<evidence type="ECO:0000256" key="3">
    <source>
        <dbReference type="ARBA" id="ARBA00022527"/>
    </source>
</evidence>
<dbReference type="AlphaFoldDB" id="A0A671N3P3"/>
<evidence type="ECO:0000256" key="6">
    <source>
        <dbReference type="ARBA" id="ARBA00022777"/>
    </source>
</evidence>
<dbReference type="FunFam" id="3.30.200.20:FF:000054">
    <property type="entry name" value="Cyclin-dependent kinase 11B"/>
    <property type="match status" value="1"/>
</dbReference>
<name>A0A671N3P3_9TELE</name>
<evidence type="ECO:0000256" key="11">
    <source>
        <dbReference type="ARBA" id="ARBA00048367"/>
    </source>
</evidence>
<evidence type="ECO:0000256" key="7">
    <source>
        <dbReference type="ARBA" id="ARBA00022840"/>
    </source>
</evidence>
<comment type="similarity">
    <text evidence="2">Belongs to the protein kinase superfamily. CMGC Ser/Thr protein kinase family. MAP kinase subfamily.</text>
</comment>
<dbReference type="InterPro" id="IPR011009">
    <property type="entry name" value="Kinase-like_dom_sf"/>
</dbReference>
<keyword evidence="4" id="KW-0808">Transferase</keyword>
<evidence type="ECO:0000313" key="13">
    <source>
        <dbReference type="Ensembl" id="ENSSANP00000039017.1"/>
    </source>
</evidence>
<dbReference type="Ensembl" id="ENSSANT00000041512.1">
    <property type="protein sequence ID" value="ENSSANP00000039017.1"/>
    <property type="gene ID" value="ENSSANG00000019845.1"/>
</dbReference>
<dbReference type="InterPro" id="IPR050108">
    <property type="entry name" value="CDK"/>
</dbReference>
<dbReference type="SMART" id="SM00220">
    <property type="entry name" value="S_TKc"/>
    <property type="match status" value="1"/>
</dbReference>
<evidence type="ECO:0000259" key="12">
    <source>
        <dbReference type="PROSITE" id="PS50011"/>
    </source>
</evidence>
<evidence type="ECO:0000256" key="10">
    <source>
        <dbReference type="ARBA" id="ARBA00048312"/>
    </source>
</evidence>
<keyword evidence="6" id="KW-0418">Kinase</keyword>
<accession>A0A671N3P3</accession>
<keyword evidence="7" id="KW-0067">ATP-binding</keyword>
<evidence type="ECO:0000256" key="5">
    <source>
        <dbReference type="ARBA" id="ARBA00022741"/>
    </source>
</evidence>
<dbReference type="PANTHER" id="PTHR24056">
    <property type="entry name" value="CELL DIVISION PROTEIN KINASE"/>
    <property type="match status" value="1"/>
</dbReference>
<reference evidence="13" key="2">
    <citation type="submission" date="2025-09" db="UniProtKB">
        <authorList>
            <consortium name="Ensembl"/>
        </authorList>
    </citation>
    <scope>IDENTIFICATION</scope>
</reference>
<comment type="catalytic activity">
    <reaction evidence="10">
        <text>L-seryl-[protein] + ATP = O-phospho-L-seryl-[protein] + ADP + H(+)</text>
        <dbReference type="Rhea" id="RHEA:17989"/>
        <dbReference type="Rhea" id="RHEA-COMP:9863"/>
        <dbReference type="Rhea" id="RHEA-COMP:11604"/>
        <dbReference type="ChEBI" id="CHEBI:15378"/>
        <dbReference type="ChEBI" id="CHEBI:29999"/>
        <dbReference type="ChEBI" id="CHEBI:30616"/>
        <dbReference type="ChEBI" id="CHEBI:83421"/>
        <dbReference type="ChEBI" id="CHEBI:456216"/>
        <dbReference type="EC" id="2.7.11.24"/>
    </reaction>
</comment>
<dbReference type="Pfam" id="PF00069">
    <property type="entry name" value="Pkinase"/>
    <property type="match status" value="1"/>
</dbReference>
<reference evidence="13" key="1">
    <citation type="submission" date="2025-08" db="UniProtKB">
        <authorList>
            <consortium name="Ensembl"/>
        </authorList>
    </citation>
    <scope>IDENTIFICATION</scope>
</reference>
<dbReference type="GO" id="GO:0005524">
    <property type="term" value="F:ATP binding"/>
    <property type="evidence" value="ECO:0007669"/>
    <property type="project" value="UniProtKB-KW"/>
</dbReference>
<dbReference type="InterPro" id="IPR000719">
    <property type="entry name" value="Prot_kinase_dom"/>
</dbReference>
<keyword evidence="5" id="KW-0547">Nucleotide-binding</keyword>
<dbReference type="Gene3D" id="1.10.510.10">
    <property type="entry name" value="Transferase(Phosphotransferase) domain 1"/>
    <property type="match status" value="1"/>
</dbReference>
<dbReference type="PANTHER" id="PTHR24056:SF107">
    <property type="entry name" value="CYCLIN-DEPENDENT KINASE 11A-RELATED"/>
    <property type="match status" value="1"/>
</dbReference>
<dbReference type="InterPro" id="IPR008271">
    <property type="entry name" value="Ser/Thr_kinase_AS"/>
</dbReference>
<protein>
    <recommendedName>
        <fullName evidence="12">Protein kinase domain-containing protein</fullName>
    </recommendedName>
</protein>
<evidence type="ECO:0000256" key="4">
    <source>
        <dbReference type="ARBA" id="ARBA00022679"/>
    </source>
</evidence>
<organism evidence="13 14">
    <name type="scientific">Sinocyclocheilus anshuiensis</name>
    <dbReference type="NCBI Taxonomy" id="1608454"/>
    <lineage>
        <taxon>Eukaryota</taxon>
        <taxon>Metazoa</taxon>
        <taxon>Chordata</taxon>
        <taxon>Craniata</taxon>
        <taxon>Vertebrata</taxon>
        <taxon>Euteleostomi</taxon>
        <taxon>Actinopterygii</taxon>
        <taxon>Neopterygii</taxon>
        <taxon>Teleostei</taxon>
        <taxon>Ostariophysi</taxon>
        <taxon>Cypriniformes</taxon>
        <taxon>Cyprinidae</taxon>
        <taxon>Cyprininae</taxon>
        <taxon>Sinocyclocheilus</taxon>
    </lineage>
</organism>
<keyword evidence="14" id="KW-1185">Reference proteome</keyword>
<sequence length="236" mass="26888">MSCCVQGCRSVEEFQCLNRIEEGTYGVVYRAKDKKTDEIVALKRLKMEKEKEGFPITSLREINTILKAQHPNIVTSLMETMKQPFLPGTTLTALKHTELLILAIMRRFTHISSVSCTGEVKTLMIQLLRGVRHLHDNWILHRDLKTSNLLLSHKGILKIGDFGLAREYGSPLKPYTPVVVTLWYRSPDLLMGAKEYSTAVDMWSVGCIFGELLTQKPLFPGKSEIDQINKVFKVFF</sequence>
<dbReference type="Gene3D" id="3.30.200.20">
    <property type="entry name" value="Phosphorylase Kinase, domain 1"/>
    <property type="match status" value="1"/>
</dbReference>
<dbReference type="SUPFAM" id="SSF56112">
    <property type="entry name" value="Protein kinase-like (PK-like)"/>
    <property type="match status" value="1"/>
</dbReference>
<evidence type="ECO:0000256" key="1">
    <source>
        <dbReference type="ARBA" id="ARBA00006485"/>
    </source>
</evidence>
<evidence type="ECO:0000313" key="14">
    <source>
        <dbReference type="Proteomes" id="UP000472260"/>
    </source>
</evidence>
<comment type="catalytic activity">
    <reaction evidence="11">
        <text>L-seryl-[protein] + ATP = O-phospho-L-seryl-[protein] + ADP + H(+)</text>
        <dbReference type="Rhea" id="RHEA:17989"/>
        <dbReference type="Rhea" id="RHEA-COMP:9863"/>
        <dbReference type="Rhea" id="RHEA-COMP:11604"/>
        <dbReference type="ChEBI" id="CHEBI:15378"/>
        <dbReference type="ChEBI" id="CHEBI:29999"/>
        <dbReference type="ChEBI" id="CHEBI:30616"/>
        <dbReference type="ChEBI" id="CHEBI:83421"/>
        <dbReference type="ChEBI" id="CHEBI:456216"/>
        <dbReference type="EC" id="2.7.11.22"/>
    </reaction>
</comment>
<evidence type="ECO:0000256" key="8">
    <source>
        <dbReference type="ARBA" id="ARBA00047592"/>
    </source>
</evidence>
<feature type="domain" description="Protein kinase" evidence="12">
    <location>
        <begin position="14"/>
        <end position="236"/>
    </location>
</feature>
<dbReference type="GO" id="GO:0004707">
    <property type="term" value="F:MAP kinase activity"/>
    <property type="evidence" value="ECO:0007669"/>
    <property type="project" value="UniProtKB-EC"/>
</dbReference>
<evidence type="ECO:0000256" key="9">
    <source>
        <dbReference type="ARBA" id="ARBA00047811"/>
    </source>
</evidence>
<evidence type="ECO:0000256" key="2">
    <source>
        <dbReference type="ARBA" id="ARBA00008832"/>
    </source>
</evidence>
<dbReference type="FunFam" id="1.10.510.10:FF:000624">
    <property type="entry name" value="Mitogen-activated protein kinase"/>
    <property type="match status" value="1"/>
</dbReference>
<dbReference type="Proteomes" id="UP000472260">
    <property type="component" value="Unassembled WGS sequence"/>
</dbReference>
<proteinExistence type="inferred from homology"/>
<dbReference type="GO" id="GO:0007346">
    <property type="term" value="P:regulation of mitotic cell cycle"/>
    <property type="evidence" value="ECO:0007669"/>
    <property type="project" value="TreeGrafter"/>
</dbReference>